<sequence>MIFDKKIFLKRQIKRVLYDIAMLKTIINDEKDFLCKLTNLHEAYKVLMTTLEDNKYRPVDVIEKIEDGLIKYTNKQMEIIFSDKHGVLSVEMGNLSLNKFIFDKLIMLVKSDQKNEIKHILCLYDNYTETNCNICGSFVISHDLSIPIIKQIEGDDIFSFHSCCYNSLC</sequence>
<dbReference type="HOGENOM" id="CLU_1578982_0_0_1"/>
<reference evidence="1 2" key="1">
    <citation type="journal article" date="2013" name="BMC Genomics">
        <title>Comparative genomics of parasitic silkworm microsporidia reveal an association between genome expansion and host adaptation.</title>
        <authorList>
            <person name="Pan G."/>
            <person name="Xu J."/>
            <person name="Li T."/>
            <person name="Xia Q."/>
            <person name="Liu S.L."/>
            <person name="Zhang G."/>
            <person name="Li S."/>
            <person name="Li C."/>
            <person name="Liu H."/>
            <person name="Yang L."/>
            <person name="Liu T."/>
            <person name="Zhang X."/>
            <person name="Wu Z."/>
            <person name="Fan W."/>
            <person name="Dang X."/>
            <person name="Xiang H."/>
            <person name="Tao M."/>
            <person name="Li Y."/>
            <person name="Hu J."/>
            <person name="Li Z."/>
            <person name="Lin L."/>
            <person name="Luo J."/>
            <person name="Geng L."/>
            <person name="Wang L."/>
            <person name="Long M."/>
            <person name="Wan Y."/>
            <person name="He N."/>
            <person name="Zhang Z."/>
            <person name="Lu C."/>
            <person name="Keeling P.J."/>
            <person name="Wang J."/>
            <person name="Xiang Z."/>
            <person name="Zhou Z."/>
        </authorList>
    </citation>
    <scope>NUCLEOTIDE SEQUENCE [LARGE SCALE GENOMIC DNA]</scope>
    <source>
        <strain evidence="2">CQ1 / CVCC 102059</strain>
    </source>
</reference>
<dbReference type="Proteomes" id="UP000016927">
    <property type="component" value="Unassembled WGS sequence"/>
</dbReference>
<dbReference type="AlphaFoldDB" id="R0KTL3"/>
<organism evidence="1 2">
    <name type="scientific">Nosema bombycis (strain CQ1 / CVCC 102059)</name>
    <name type="common">Microsporidian parasite</name>
    <name type="synonym">Pebrine of silkworm</name>
    <dbReference type="NCBI Taxonomy" id="578461"/>
    <lineage>
        <taxon>Eukaryota</taxon>
        <taxon>Fungi</taxon>
        <taxon>Fungi incertae sedis</taxon>
        <taxon>Microsporidia</taxon>
        <taxon>Nosematidae</taxon>
        <taxon>Nosema</taxon>
    </lineage>
</organism>
<protein>
    <submittedName>
        <fullName evidence="1">Uncharacterized protein</fullName>
    </submittedName>
</protein>
<dbReference type="VEuPathDB" id="MicrosporidiaDB:NBO_34g0006"/>
<dbReference type="OMA" id="ETNCNIC"/>
<keyword evidence="2" id="KW-1185">Reference proteome</keyword>
<dbReference type="EMBL" id="KB908942">
    <property type="protein sequence ID" value="EOB14156.1"/>
    <property type="molecule type" value="Genomic_DNA"/>
</dbReference>
<name>R0KTL3_NOSB1</name>
<proteinExistence type="predicted"/>
<evidence type="ECO:0000313" key="2">
    <source>
        <dbReference type="Proteomes" id="UP000016927"/>
    </source>
</evidence>
<gene>
    <name evidence="1" type="ORF">NBO_34g0006</name>
</gene>
<evidence type="ECO:0000313" key="1">
    <source>
        <dbReference type="EMBL" id="EOB14156.1"/>
    </source>
</evidence>
<dbReference type="OrthoDB" id="2191313at2759"/>
<accession>R0KTL3</accession>